<feature type="region of interest" description="Disordered" evidence="1">
    <location>
        <begin position="148"/>
        <end position="177"/>
    </location>
</feature>
<dbReference type="KEGG" id="more:E1B28_011953"/>
<feature type="compositionally biased region" description="Pro residues" evidence="1">
    <location>
        <begin position="36"/>
        <end position="49"/>
    </location>
</feature>
<gene>
    <name evidence="2" type="ORF">E1B28_011953</name>
</gene>
<dbReference type="EMBL" id="CM032188">
    <property type="protein sequence ID" value="KAG7087906.1"/>
    <property type="molecule type" value="Genomic_DNA"/>
</dbReference>
<protein>
    <submittedName>
        <fullName evidence="2">Uncharacterized protein</fullName>
    </submittedName>
</protein>
<feature type="region of interest" description="Disordered" evidence="1">
    <location>
        <begin position="220"/>
        <end position="240"/>
    </location>
</feature>
<proteinExistence type="predicted"/>
<comment type="caution">
    <text evidence="2">The sequence shown here is derived from an EMBL/GenBank/DDBJ whole genome shotgun (WGS) entry which is preliminary data.</text>
</comment>
<evidence type="ECO:0000313" key="3">
    <source>
        <dbReference type="Proteomes" id="UP001049176"/>
    </source>
</evidence>
<dbReference type="AlphaFoldDB" id="A0A9P7RRF4"/>
<name>A0A9P7RRF4_9AGAR</name>
<dbReference type="OrthoDB" id="2909643at2759"/>
<keyword evidence="3" id="KW-1185">Reference proteome</keyword>
<dbReference type="RefSeq" id="XP_043004377.1">
    <property type="nucleotide sequence ID" value="XM_043157012.1"/>
</dbReference>
<sequence length="256" mass="27824">MENVANTFRRSLARPKPTIIIPPLPNPFTRTLTPPTTSPPLTPVTPSTPTPTAEFPSGTFRSLNTPKASHVSHNPFEFPEGEEIISVSTHPCEPKDDLGLLTPPLTPPSIQLANLPDCLCPIARCDSRSFGICVGAPVKDILAGSSRSLTGSSRKRKREEQEQWCSSASGNDHETSDQHIIPAHAPKVAPCNDCLDDDESLLWGRCDNKGCWSRCYEPKRNKSKNSKKHSSNADQQVRASPEIALICPDCSPEGAL</sequence>
<dbReference type="GeneID" id="66081028"/>
<reference evidence="2" key="1">
    <citation type="journal article" date="2021" name="Genome Biol. Evol.">
        <title>The assembled and annotated genome of the fairy-ring fungus Marasmius oreades.</title>
        <authorList>
            <person name="Hiltunen M."/>
            <person name="Ament-Velasquez S.L."/>
            <person name="Johannesson H."/>
        </authorList>
    </citation>
    <scope>NUCLEOTIDE SEQUENCE</scope>
    <source>
        <strain evidence="2">03SP1</strain>
    </source>
</reference>
<evidence type="ECO:0000313" key="2">
    <source>
        <dbReference type="EMBL" id="KAG7087906.1"/>
    </source>
</evidence>
<feature type="region of interest" description="Disordered" evidence="1">
    <location>
        <begin position="32"/>
        <end position="54"/>
    </location>
</feature>
<dbReference type="Proteomes" id="UP001049176">
    <property type="component" value="Chromosome 8"/>
</dbReference>
<feature type="compositionally biased region" description="Basic residues" evidence="1">
    <location>
        <begin position="221"/>
        <end position="230"/>
    </location>
</feature>
<evidence type="ECO:0000256" key="1">
    <source>
        <dbReference type="SAM" id="MobiDB-lite"/>
    </source>
</evidence>
<organism evidence="2 3">
    <name type="scientific">Marasmius oreades</name>
    <name type="common">fairy-ring Marasmius</name>
    <dbReference type="NCBI Taxonomy" id="181124"/>
    <lineage>
        <taxon>Eukaryota</taxon>
        <taxon>Fungi</taxon>
        <taxon>Dikarya</taxon>
        <taxon>Basidiomycota</taxon>
        <taxon>Agaricomycotina</taxon>
        <taxon>Agaricomycetes</taxon>
        <taxon>Agaricomycetidae</taxon>
        <taxon>Agaricales</taxon>
        <taxon>Marasmiineae</taxon>
        <taxon>Marasmiaceae</taxon>
        <taxon>Marasmius</taxon>
    </lineage>
</organism>
<accession>A0A9P7RRF4</accession>